<feature type="domain" description="Transposase IS204/IS1001/IS1096/IS1165 DDE" evidence="1">
    <location>
        <begin position="170"/>
        <end position="417"/>
    </location>
</feature>
<dbReference type="AlphaFoldDB" id="A0A0R2L697"/>
<protein>
    <submittedName>
        <fullName evidence="2">ISL3 family transposase ISLasa4c</fullName>
    </submittedName>
</protein>
<dbReference type="PANTHER" id="PTHR33498">
    <property type="entry name" value="TRANSPOSASE FOR INSERTION SEQUENCE ELEMENT IS1557"/>
    <property type="match status" value="1"/>
</dbReference>
<gene>
    <name evidence="2" type="ORF">IV66_GL000620</name>
</gene>
<dbReference type="EMBL" id="JQCN01000063">
    <property type="protein sequence ID" value="KRN97090.1"/>
    <property type="molecule type" value="Genomic_DNA"/>
</dbReference>
<dbReference type="PANTHER" id="PTHR33498:SF1">
    <property type="entry name" value="TRANSPOSASE FOR INSERTION SEQUENCE ELEMENT IS1557"/>
    <property type="match status" value="1"/>
</dbReference>
<evidence type="ECO:0000259" key="1">
    <source>
        <dbReference type="Pfam" id="PF01610"/>
    </source>
</evidence>
<dbReference type="InterPro" id="IPR002560">
    <property type="entry name" value="Transposase_DDE"/>
</dbReference>
<name>A0A0R2L697_9LACO</name>
<organism evidence="2 3">
    <name type="scientific">Ligilactobacillus pobuzihii</name>
    <dbReference type="NCBI Taxonomy" id="449659"/>
    <lineage>
        <taxon>Bacteria</taxon>
        <taxon>Bacillati</taxon>
        <taxon>Bacillota</taxon>
        <taxon>Bacilli</taxon>
        <taxon>Lactobacillales</taxon>
        <taxon>Lactobacillaceae</taxon>
        <taxon>Ligilactobacillus</taxon>
    </lineage>
</organism>
<dbReference type="Pfam" id="PF01610">
    <property type="entry name" value="DDE_Tnp_ISL3"/>
    <property type="match status" value="1"/>
</dbReference>
<dbReference type="RefSeq" id="WP_082623469.1">
    <property type="nucleotide sequence ID" value="NZ_JQCN01000063.1"/>
</dbReference>
<comment type="caution">
    <text evidence="2">The sequence shown here is derived from an EMBL/GenBank/DDBJ whole genome shotgun (WGS) entry which is preliminary data.</text>
</comment>
<dbReference type="OrthoDB" id="6197054at2"/>
<keyword evidence="3" id="KW-1185">Reference proteome</keyword>
<dbReference type="Proteomes" id="UP000051886">
    <property type="component" value="Unassembled WGS sequence"/>
</dbReference>
<dbReference type="NCBIfam" id="NF033550">
    <property type="entry name" value="transpos_ISL3"/>
    <property type="match status" value="1"/>
</dbReference>
<evidence type="ECO:0000313" key="2">
    <source>
        <dbReference type="EMBL" id="KRN97090.1"/>
    </source>
</evidence>
<evidence type="ECO:0000313" key="3">
    <source>
        <dbReference type="Proteomes" id="UP000051886"/>
    </source>
</evidence>
<dbReference type="InterPro" id="IPR047951">
    <property type="entry name" value="Transpos_ISL3"/>
</dbReference>
<proteinExistence type="predicted"/>
<reference evidence="2 3" key="1">
    <citation type="journal article" date="2015" name="Genome Announc.">
        <title>Expanding the biotechnology potential of lactobacilli through comparative genomics of 213 strains and associated genera.</title>
        <authorList>
            <person name="Sun Z."/>
            <person name="Harris H.M."/>
            <person name="McCann A."/>
            <person name="Guo C."/>
            <person name="Argimon S."/>
            <person name="Zhang W."/>
            <person name="Yang X."/>
            <person name="Jeffery I.B."/>
            <person name="Cooney J.C."/>
            <person name="Kagawa T.F."/>
            <person name="Liu W."/>
            <person name="Song Y."/>
            <person name="Salvetti E."/>
            <person name="Wrobel A."/>
            <person name="Rasinkangas P."/>
            <person name="Parkhill J."/>
            <person name="Rea M.C."/>
            <person name="O'Sullivan O."/>
            <person name="Ritari J."/>
            <person name="Douillard F.P."/>
            <person name="Paul Ross R."/>
            <person name="Yang R."/>
            <person name="Briner A.E."/>
            <person name="Felis G.E."/>
            <person name="de Vos W.M."/>
            <person name="Barrangou R."/>
            <person name="Klaenhammer T.R."/>
            <person name="Caufield P.W."/>
            <person name="Cui Y."/>
            <person name="Zhang H."/>
            <person name="O'Toole P.W."/>
        </authorList>
    </citation>
    <scope>NUCLEOTIDE SEQUENCE [LARGE SCALE GENOMIC DNA]</scope>
    <source>
        <strain evidence="2 3">NBRC 103219</strain>
    </source>
</reference>
<sequence>MDDFTLDLLGIKDSSLKFDPKYQNEATTYAFYKHKKARFIHLLQSYPCFCPACGQKMQRNGFKTVKMVGLPSGGLTNVFSIRKQKYLCPSSASCPKTITKLAAVQDVKANERISRAVKYQAVSKLGQNISQKDIAADFCLSGMTVMRFAQELSTYLEPNHHYLPQNIAFDDFKSGNFSQSGMSIIVMDIATHRTLDIVRSRQSAYLRSYFLQYDRQARYAVQSVTVDLYSPYRAFIQEIFPNALIIADRFHVITQAYRALNQVRIRAMKQAGHGSHVSRALKHYWKLLTKNAARLDFKHYHKSRNFRNRQLCEQDIVTRLLKMSADLRLAYNYYQTLLQAVHQADPKLLAELTQSAAGMPEPVKQTNRTLRKHLQEIKNSFKTSFSNGPVEGTNNKIKTIKKTAYGFRNFANFRLRVLVELKNSYVSLNFNNQIKKAASSIQEQAAETS</sequence>
<dbReference type="PATRIC" id="fig|449659.4.peg.624"/>
<accession>A0A0R2L697</accession>